<dbReference type="EMBL" id="CP002691">
    <property type="protein sequence ID" value="AEE48476.1"/>
    <property type="molecule type" value="Genomic_DNA"/>
</dbReference>
<proteinExistence type="predicted"/>
<dbReference type="Proteomes" id="UP000008461">
    <property type="component" value="Chromosome"/>
</dbReference>
<feature type="compositionally biased region" description="Basic and acidic residues" evidence="2">
    <location>
        <begin position="633"/>
        <end position="650"/>
    </location>
</feature>
<feature type="compositionally biased region" description="Basic and acidic residues" evidence="2">
    <location>
        <begin position="34"/>
        <end position="47"/>
    </location>
</feature>
<keyword evidence="5" id="KW-1185">Reference proteome</keyword>
<feature type="compositionally biased region" description="Low complexity" evidence="2">
    <location>
        <begin position="567"/>
        <end position="580"/>
    </location>
</feature>
<feature type="coiled-coil region" evidence="1">
    <location>
        <begin position="876"/>
        <end position="903"/>
    </location>
</feature>
<feature type="compositionally biased region" description="Basic and acidic residues" evidence="2">
    <location>
        <begin position="494"/>
        <end position="505"/>
    </location>
</feature>
<feature type="compositionally biased region" description="Low complexity" evidence="2">
    <location>
        <begin position="214"/>
        <end position="225"/>
    </location>
</feature>
<dbReference type="eggNOG" id="COG5412">
    <property type="taxonomic scope" value="Bacteria"/>
</dbReference>
<reference key="2">
    <citation type="submission" date="2011-04" db="EMBL/GenBank/DDBJ databases">
        <title>Complete sequence of chromosome of Haliscomenobacter hydrossis DSM 1100.</title>
        <authorList>
            <consortium name="US DOE Joint Genome Institute (JGI-PGF)"/>
            <person name="Lucas S."/>
            <person name="Han J."/>
            <person name="Lapidus A."/>
            <person name="Bruce D."/>
            <person name="Goodwin L."/>
            <person name="Pitluck S."/>
            <person name="Peters L."/>
            <person name="Kyrpides N."/>
            <person name="Mavromatis K."/>
            <person name="Ivanova N."/>
            <person name="Ovchinnikova G."/>
            <person name="Pagani I."/>
            <person name="Daligault H."/>
            <person name="Detter J.C."/>
            <person name="Han C."/>
            <person name="Land M."/>
            <person name="Hauser L."/>
            <person name="Markowitz V."/>
            <person name="Cheng J.-F."/>
            <person name="Hugenholtz P."/>
            <person name="Woyke T."/>
            <person name="Wu D."/>
            <person name="Verbarg S."/>
            <person name="Frueling A."/>
            <person name="Brambilla E."/>
            <person name="Klenk H.-P."/>
            <person name="Eisen J.A."/>
        </authorList>
    </citation>
    <scope>NUCLEOTIDE SEQUENCE</scope>
    <source>
        <strain>DSM 1100</strain>
    </source>
</reference>
<dbReference type="Pfam" id="PF13699">
    <property type="entry name" value="eCIS_core"/>
    <property type="match status" value="1"/>
</dbReference>
<dbReference type="STRING" id="760192.Halhy_0567"/>
<feature type="compositionally biased region" description="Basic and acidic residues" evidence="2">
    <location>
        <begin position="444"/>
        <end position="464"/>
    </location>
</feature>
<feature type="compositionally biased region" description="Basic residues" evidence="2">
    <location>
        <begin position="382"/>
        <end position="413"/>
    </location>
</feature>
<gene>
    <name evidence="4" type="ordered locus">Halhy_0567</name>
</gene>
<feature type="compositionally biased region" description="Basic and acidic residues" evidence="2">
    <location>
        <begin position="349"/>
        <end position="381"/>
    </location>
</feature>
<evidence type="ECO:0000256" key="2">
    <source>
        <dbReference type="SAM" id="MobiDB-lite"/>
    </source>
</evidence>
<dbReference type="HOGENOM" id="CLU_250943_0_0_10"/>
<dbReference type="eggNOG" id="COG3064">
    <property type="taxonomic scope" value="Bacteria"/>
</dbReference>
<evidence type="ECO:0000256" key="1">
    <source>
        <dbReference type="SAM" id="Coils"/>
    </source>
</evidence>
<feature type="region of interest" description="Disordered" evidence="2">
    <location>
        <begin position="349"/>
        <end position="421"/>
    </location>
</feature>
<reference evidence="4 5" key="1">
    <citation type="journal article" date="2011" name="Stand. Genomic Sci.">
        <title>Complete genome sequence of Haliscomenobacter hydrossis type strain (O).</title>
        <authorList>
            <consortium name="US DOE Joint Genome Institute (JGI-PGF)"/>
            <person name="Daligault H."/>
            <person name="Lapidus A."/>
            <person name="Zeytun A."/>
            <person name="Nolan M."/>
            <person name="Lucas S."/>
            <person name="Del Rio T.G."/>
            <person name="Tice H."/>
            <person name="Cheng J.F."/>
            <person name="Tapia R."/>
            <person name="Han C."/>
            <person name="Goodwin L."/>
            <person name="Pitluck S."/>
            <person name="Liolios K."/>
            <person name="Pagani I."/>
            <person name="Ivanova N."/>
            <person name="Huntemann M."/>
            <person name="Mavromatis K."/>
            <person name="Mikhailova N."/>
            <person name="Pati A."/>
            <person name="Chen A."/>
            <person name="Palaniappan K."/>
            <person name="Land M."/>
            <person name="Hauser L."/>
            <person name="Brambilla E.M."/>
            <person name="Rohde M."/>
            <person name="Verbarg S."/>
            <person name="Goker M."/>
            <person name="Bristow J."/>
            <person name="Eisen J.A."/>
            <person name="Markowitz V."/>
            <person name="Hugenholtz P."/>
            <person name="Kyrpides N.C."/>
            <person name="Klenk H.P."/>
            <person name="Woyke T."/>
        </authorList>
    </citation>
    <scope>NUCLEOTIDE SEQUENCE [LARGE SCALE GENOMIC DNA]</scope>
    <source>
        <strain evidence="5">ATCC 27775 / DSM 1100 / LMG 10767 / O</strain>
    </source>
</reference>
<organism evidence="4 5">
    <name type="scientific">Haliscomenobacter hydrossis (strain ATCC 27775 / DSM 1100 / LMG 10767 / O)</name>
    <dbReference type="NCBI Taxonomy" id="760192"/>
    <lineage>
        <taxon>Bacteria</taxon>
        <taxon>Pseudomonadati</taxon>
        <taxon>Bacteroidota</taxon>
        <taxon>Saprospiria</taxon>
        <taxon>Saprospirales</taxon>
        <taxon>Haliscomenobacteraceae</taxon>
        <taxon>Haliscomenobacter</taxon>
    </lineage>
</organism>
<feature type="compositionally biased region" description="Basic and acidic residues" evidence="2">
    <location>
        <begin position="58"/>
        <end position="213"/>
    </location>
</feature>
<protein>
    <recommendedName>
        <fullName evidence="3">eCIS core domain-containing protein</fullName>
    </recommendedName>
</protein>
<feature type="region of interest" description="Disordered" evidence="2">
    <location>
        <begin position="1"/>
        <end position="254"/>
    </location>
</feature>
<evidence type="ECO:0000313" key="5">
    <source>
        <dbReference type="Proteomes" id="UP000008461"/>
    </source>
</evidence>
<accession>F4L0G4</accession>
<feature type="region of interest" description="Disordered" evidence="2">
    <location>
        <begin position="442"/>
        <end position="509"/>
    </location>
</feature>
<name>F4L0G4_HALH1</name>
<dbReference type="InterPro" id="IPR025295">
    <property type="entry name" value="eCIS_core_dom"/>
</dbReference>
<feature type="region of interest" description="Disordered" evidence="2">
    <location>
        <begin position="315"/>
        <end position="335"/>
    </location>
</feature>
<feature type="compositionally biased region" description="Basic and acidic residues" evidence="2">
    <location>
        <begin position="1"/>
        <end position="21"/>
    </location>
</feature>
<evidence type="ECO:0000259" key="3">
    <source>
        <dbReference type="Pfam" id="PF13699"/>
    </source>
</evidence>
<feature type="compositionally biased region" description="Polar residues" evidence="2">
    <location>
        <begin position="226"/>
        <end position="250"/>
    </location>
</feature>
<feature type="region of interest" description="Disordered" evidence="2">
    <location>
        <begin position="616"/>
        <end position="702"/>
    </location>
</feature>
<evidence type="ECO:0000313" key="4">
    <source>
        <dbReference type="EMBL" id="AEE48476.1"/>
    </source>
</evidence>
<feature type="domain" description="eCIS core" evidence="3">
    <location>
        <begin position="242"/>
        <end position="318"/>
    </location>
</feature>
<sequence length="1457" mass="159972">MGKPGDHHEREADSMAEKVVRGSEATPAVQNKCADCDAKDKTQRKPLADNITPFIQRMAEKEEPVQKAADKEEPVQKAEDKQEEPVQKMEDKKEEPVQKAADKEEPVQKAEDKQEEPVQKMEDKKEEPVQKAADKEEPVQKCEREEEEPVPKTEDKKEEPVQKAADKEEPVQKAEDKQEEPVQKMEDKKEEPVQKAADKEEPVQKAEEKEEAAQTKTATGATPTASRSVESGLNSSKGNGSPLPESTRSTMEGGFGVDFSGVRIHTDSQATAMNRDLHAQAFTHGNDIYFNEGKYNPATTEGKTLLAHELTHTVQQGASVQRKEVLTPPPAQPLQMNEEEVDLAKELEAADQDQKKAIDPSIAEKAKEKVEQGKVAAEEKSAKKKAAKKKGGKGKGSGKRAAGKSSSRKRGKKGAAEAAEAALKKSLGAVGKDLSDASSFACAKADEKATDLAENEQTHDDAGEKQQQTDAAVVAPPEEGQAMSNNEQVAGLDAKPEPSTDKEAAKSTLNNALVSAMPTNIKEVNNFESQGKAKVVGSQVLGEVNKDVGAVKDTYNDIEQPLPAKPTPESTELPPEEAAPGTPMLDLGKGAVPPLKPEHTEVVEFDTKSDELLQKEGITQDQLDMVDSGELAEANKERKSLKKKVAEEPAKIQQFGEQASQKVEKDLKQEEAQGKSQMRAKRKRGLNETKANQTKTKSALEKKREEVTKHINGIFDAAKSSVTTKLANLEKQNLRAFDAGQLRASVDFEKEVKRDINAFKKRRYSGLFGGARWIKDYFAGIDDFPEVQNALSSGRERYIQKIDKLIADIDKANQKVIAECKLELANARKQIETYVKTLGPALRATGQKAMKEMKGKLAEMDKFIDQQRDKLREKLCSKREEAIKAIDKKIEKMKEEMSGLLSKLGNLILNAMIKFFEWALEKAGYSPEKIMGIINKGKAVIKKIVTDPIGFFKNIGKAVGQGVENFKNNIQQHLIKGMMGWLTGAMGDAGLQLPAQWDLKGVIFLLLQIMNLTKDALMKKLGEKIGQPMLQFAMTSVGIVKRVVAEGPMALWDMIKEKAEEIKEQVMEGIRNWIATEMVKQGIIKLVSMLNPVGAIVQAIIAIYNTVMFFVENWQRIVDFVSSVFNAIVDIAMGRLGPAIAAVERAMGQTIPIILGFIARLLNLSGIGKAIRKTIEKIRKPIDTIVDKMLNGVAKLVKPLVAKAKGLVNKGKDAAGKVLDWLGIKKRFRNQAGESHSIYFKGGEKNPQLTIASAPKTVLAYLNEQEIASKGDDVKLEIIRKAKESNQEIGRLLRANQKDKPKIEAEILKLASYFEKLGGVDPEILTKSKGELQSAASSANSELSSDLRGAGGRILSDREYSAASNAEEPWLGPVFYGTAVERLAAEQLISNSNFKKVGGPNQPDFIGKGKYEGLIFDITTIGAIPAHLVRSYGKKLIFANYARPSGFRIFPPKSKKK</sequence>
<feature type="compositionally biased region" description="Basic and acidic residues" evidence="2">
    <location>
        <begin position="662"/>
        <end position="673"/>
    </location>
</feature>
<dbReference type="KEGG" id="hhy:Halhy_0567"/>
<feature type="region of interest" description="Disordered" evidence="2">
    <location>
        <begin position="553"/>
        <end position="595"/>
    </location>
</feature>
<feature type="coiled-coil region" evidence="1">
    <location>
        <begin position="795"/>
        <end position="837"/>
    </location>
</feature>
<keyword evidence="1" id="KW-0175">Coiled coil</keyword>